<feature type="DNA-binding region" description="Fork-head" evidence="6">
    <location>
        <begin position="169"/>
        <end position="267"/>
    </location>
</feature>
<dbReference type="InterPro" id="IPR036390">
    <property type="entry name" value="WH_DNA-bd_sf"/>
</dbReference>
<dbReference type="PROSITE" id="PS50039">
    <property type="entry name" value="FORK_HEAD_3"/>
    <property type="match status" value="1"/>
</dbReference>
<dbReference type="Gene3D" id="1.10.10.10">
    <property type="entry name" value="Winged helix-like DNA-binding domain superfamily/Winged helix DNA-binding domain"/>
    <property type="match status" value="1"/>
</dbReference>
<sequence length="400" mass="44823">MNSYVEQQEFTNNQVAAAKKLLTVTKSVDSTAQAVDSIISECISAADSQGVEPFDVFEELGADPKSFFDKCEFVHDGPEPAAAEWGEKKCYTTLETVQHPAAATAPKGMEVATVKEFDWLMNFKIGKLLDPLKDDYGPNDENKNIFNLLKAKNSEPTKPAPPPPPVGPKPPFTYTELIEQALEEKGALTVSGIYQWISQHFPYYRPNDDRWKNSVRHNLSINPHFSKGGKATRGAGHLWTVVAEDERTRSSWKRRRLEQYVNDKRRRESMTLDNETNQAASLLENSMDGKLDDSSKEGWVTTHIISLEQTAEDILMGVRREVEVEFLTKMPREEADGSCGSADSDFLNPISKHEAVQESGLLTDESQLNDLSLNHANADDFFYDEEMALQYYELALSGTA</sequence>
<evidence type="ECO:0000313" key="8">
    <source>
        <dbReference type="EMBL" id="CAB3367870.1"/>
    </source>
</evidence>
<dbReference type="EMBL" id="CADEPI010000034">
    <property type="protein sequence ID" value="CAB3367870.1"/>
    <property type="molecule type" value="Genomic_DNA"/>
</dbReference>
<dbReference type="AlphaFoldDB" id="A0A8S1CHV3"/>
<name>A0A8S1CHV3_9INSE</name>
<evidence type="ECO:0000256" key="1">
    <source>
        <dbReference type="ARBA" id="ARBA00004123"/>
    </source>
</evidence>
<evidence type="ECO:0000313" key="9">
    <source>
        <dbReference type="Proteomes" id="UP000494165"/>
    </source>
</evidence>
<dbReference type="OrthoDB" id="5954824at2759"/>
<organism evidence="8 9">
    <name type="scientific">Cloeon dipterum</name>
    <dbReference type="NCBI Taxonomy" id="197152"/>
    <lineage>
        <taxon>Eukaryota</taxon>
        <taxon>Metazoa</taxon>
        <taxon>Ecdysozoa</taxon>
        <taxon>Arthropoda</taxon>
        <taxon>Hexapoda</taxon>
        <taxon>Insecta</taxon>
        <taxon>Pterygota</taxon>
        <taxon>Palaeoptera</taxon>
        <taxon>Ephemeroptera</taxon>
        <taxon>Pisciforma</taxon>
        <taxon>Baetidae</taxon>
        <taxon>Cloeon</taxon>
    </lineage>
</organism>
<dbReference type="PANTHER" id="PTHR13962:SF17">
    <property type="entry name" value="FORKHEAD BOX PROTEIN N4"/>
    <property type="match status" value="1"/>
</dbReference>
<keyword evidence="3 6" id="KW-0238">DNA-binding</keyword>
<evidence type="ECO:0000256" key="3">
    <source>
        <dbReference type="ARBA" id="ARBA00023125"/>
    </source>
</evidence>
<dbReference type="InterPro" id="IPR001766">
    <property type="entry name" value="Fork_head_dom"/>
</dbReference>
<dbReference type="PRINTS" id="PR00053">
    <property type="entry name" value="FORKHEAD"/>
</dbReference>
<dbReference type="SMART" id="SM00339">
    <property type="entry name" value="FH"/>
    <property type="match status" value="1"/>
</dbReference>
<comment type="subcellular location">
    <subcellularLocation>
        <location evidence="1 6">Nucleus</location>
    </subcellularLocation>
</comment>
<feature type="domain" description="Fork-head" evidence="7">
    <location>
        <begin position="169"/>
        <end position="267"/>
    </location>
</feature>
<dbReference type="InterPro" id="IPR030456">
    <property type="entry name" value="TF_fork_head_CS_2"/>
</dbReference>
<comment type="caution">
    <text evidence="8">The sequence shown here is derived from an EMBL/GenBank/DDBJ whole genome shotgun (WGS) entry which is preliminary data.</text>
</comment>
<dbReference type="PANTHER" id="PTHR13962">
    <property type="entry name" value="FORKHEAD BOX PROTEIN N3-LIKE PROTEIN-RELATED"/>
    <property type="match status" value="1"/>
</dbReference>
<keyword evidence="2" id="KW-0805">Transcription regulation</keyword>
<dbReference type="Pfam" id="PF00250">
    <property type="entry name" value="Forkhead"/>
    <property type="match status" value="1"/>
</dbReference>
<gene>
    <name evidence="8" type="ORF">CLODIP_2_CD04100</name>
</gene>
<dbReference type="GO" id="GO:0003700">
    <property type="term" value="F:DNA-binding transcription factor activity"/>
    <property type="evidence" value="ECO:0007669"/>
    <property type="project" value="InterPro"/>
</dbReference>
<keyword evidence="4" id="KW-0804">Transcription</keyword>
<dbReference type="PROSITE" id="PS00658">
    <property type="entry name" value="FORK_HEAD_2"/>
    <property type="match status" value="1"/>
</dbReference>
<dbReference type="CDD" id="cd00059">
    <property type="entry name" value="FH_FOX"/>
    <property type="match status" value="1"/>
</dbReference>
<evidence type="ECO:0000256" key="2">
    <source>
        <dbReference type="ARBA" id="ARBA00023015"/>
    </source>
</evidence>
<protein>
    <recommendedName>
        <fullName evidence="7">Fork-head domain-containing protein</fullName>
    </recommendedName>
</protein>
<dbReference type="GO" id="GO:0005634">
    <property type="term" value="C:nucleus"/>
    <property type="evidence" value="ECO:0007669"/>
    <property type="project" value="UniProtKB-SubCell"/>
</dbReference>
<dbReference type="InterPro" id="IPR047119">
    <property type="entry name" value="FOXN2/3-like"/>
</dbReference>
<evidence type="ECO:0000256" key="4">
    <source>
        <dbReference type="ARBA" id="ARBA00023163"/>
    </source>
</evidence>
<evidence type="ECO:0000256" key="5">
    <source>
        <dbReference type="ARBA" id="ARBA00023242"/>
    </source>
</evidence>
<evidence type="ECO:0000256" key="6">
    <source>
        <dbReference type="PROSITE-ProRule" id="PRU00089"/>
    </source>
</evidence>
<evidence type="ECO:0000259" key="7">
    <source>
        <dbReference type="PROSITE" id="PS50039"/>
    </source>
</evidence>
<keyword evidence="9" id="KW-1185">Reference proteome</keyword>
<reference evidence="8 9" key="1">
    <citation type="submission" date="2020-04" db="EMBL/GenBank/DDBJ databases">
        <authorList>
            <person name="Alioto T."/>
            <person name="Alioto T."/>
            <person name="Gomez Garrido J."/>
        </authorList>
    </citation>
    <scope>NUCLEOTIDE SEQUENCE [LARGE SCALE GENOMIC DNA]</scope>
</reference>
<dbReference type="SUPFAM" id="SSF46785">
    <property type="entry name" value="Winged helix' DNA-binding domain"/>
    <property type="match status" value="1"/>
</dbReference>
<accession>A0A8S1CHV3</accession>
<proteinExistence type="predicted"/>
<dbReference type="Proteomes" id="UP000494165">
    <property type="component" value="Unassembled WGS sequence"/>
</dbReference>
<dbReference type="GO" id="GO:0000987">
    <property type="term" value="F:cis-regulatory region sequence-specific DNA binding"/>
    <property type="evidence" value="ECO:0007669"/>
    <property type="project" value="TreeGrafter"/>
</dbReference>
<keyword evidence="5 6" id="KW-0539">Nucleus</keyword>
<dbReference type="InterPro" id="IPR036388">
    <property type="entry name" value="WH-like_DNA-bd_sf"/>
</dbReference>